<evidence type="ECO:0000313" key="2">
    <source>
        <dbReference type="EMBL" id="MCW0398993.1"/>
    </source>
</evidence>
<name>A0ABT3DU41_9XANT</name>
<dbReference type="Proteomes" id="UP001320843">
    <property type="component" value="Unassembled WGS sequence"/>
</dbReference>
<evidence type="ECO:0000256" key="1">
    <source>
        <dbReference type="SAM" id="MobiDB-lite"/>
    </source>
</evidence>
<evidence type="ECO:0000313" key="3">
    <source>
        <dbReference type="Proteomes" id="UP001320843"/>
    </source>
</evidence>
<dbReference type="EMBL" id="JANFWR010000008">
    <property type="protein sequence ID" value="MCW0398993.1"/>
    <property type="molecule type" value="Genomic_DNA"/>
</dbReference>
<sequence length="48" mass="4967">MSPMLGKCKPRISKALDAAALPPVPAGALRSPAAPPAERSVTIMNQRV</sequence>
<reference evidence="2 3" key="1">
    <citation type="submission" date="2022-06" db="EMBL/GenBank/DDBJ databases">
        <title>Dynamics of rice microbiomes reveals core vertical transmitted seed endophytes.</title>
        <authorList>
            <person name="Liao K."/>
            <person name="Zhang X."/>
        </authorList>
    </citation>
    <scope>NUCLEOTIDE SEQUENCE [LARGE SCALE GENOMIC DNA]</scope>
    <source>
        <strain evidence="2 3">YT10-10-1</strain>
    </source>
</reference>
<keyword evidence="3" id="KW-1185">Reference proteome</keyword>
<protein>
    <submittedName>
        <fullName evidence="2">Uncharacterized protein</fullName>
    </submittedName>
</protein>
<accession>A0ABT3DU41</accession>
<comment type="caution">
    <text evidence="2">The sequence shown here is derived from an EMBL/GenBank/DDBJ whole genome shotgun (WGS) entry which is preliminary data.</text>
</comment>
<organism evidence="2 3">
    <name type="scientific">Xanthomonas sacchari</name>
    <dbReference type="NCBI Taxonomy" id="56458"/>
    <lineage>
        <taxon>Bacteria</taxon>
        <taxon>Pseudomonadati</taxon>
        <taxon>Pseudomonadota</taxon>
        <taxon>Gammaproteobacteria</taxon>
        <taxon>Lysobacterales</taxon>
        <taxon>Lysobacteraceae</taxon>
        <taxon>Xanthomonas</taxon>
    </lineage>
</organism>
<gene>
    <name evidence="2" type="ORF">NB700_001549</name>
</gene>
<feature type="region of interest" description="Disordered" evidence="1">
    <location>
        <begin position="26"/>
        <end position="48"/>
    </location>
</feature>
<proteinExistence type="predicted"/>